<dbReference type="RefSeq" id="WP_265542078.1">
    <property type="nucleotide sequence ID" value="NZ_CP098740.1"/>
</dbReference>
<gene>
    <name evidence="2" type="ORF">NEH16_12505</name>
</gene>
<accession>A0ABY6PRG5</accession>
<organism evidence="2 3">
    <name type="scientific">Streptomyces drozdowiczii</name>
    <dbReference type="NCBI Taxonomy" id="202862"/>
    <lineage>
        <taxon>Bacteria</taxon>
        <taxon>Bacillati</taxon>
        <taxon>Actinomycetota</taxon>
        <taxon>Actinomycetes</taxon>
        <taxon>Kitasatosporales</taxon>
        <taxon>Streptomycetaceae</taxon>
        <taxon>Streptomyces</taxon>
    </lineage>
</organism>
<keyword evidence="1" id="KW-0732">Signal</keyword>
<protein>
    <submittedName>
        <fullName evidence="2">Uncharacterized protein</fullName>
    </submittedName>
</protein>
<feature type="chain" id="PRO_5045858363" evidence="1">
    <location>
        <begin position="29"/>
        <end position="284"/>
    </location>
</feature>
<reference evidence="2" key="1">
    <citation type="journal article" date="2022" name="Front. Microbiol.">
        <title>Mirubactin C rescues the lethal effect of cell wall biosynthesis mutations in Bacillus subtilis.</title>
        <authorList>
            <person name="Kepplinger B."/>
            <person name="Wen X."/>
            <person name="Tyler A.R."/>
            <person name="Kim B.Y."/>
            <person name="Brown J."/>
            <person name="Banks P."/>
            <person name="Dashti Y."/>
            <person name="Mackenzie E.S."/>
            <person name="Wills C."/>
            <person name="Kawai Y."/>
            <person name="Waldron K.J."/>
            <person name="Allenby N.E.E."/>
            <person name="Wu L.J."/>
            <person name="Hall M.J."/>
            <person name="Errington J."/>
        </authorList>
    </citation>
    <scope>NUCLEOTIDE SEQUENCE</scope>
    <source>
        <strain evidence="2">MDA8-470</strain>
    </source>
</reference>
<name>A0ABY6PRG5_9ACTN</name>
<sequence>MRSGRTGVVAALAGALALSAFTAPTARAADTGITVSRIVVNGGKPIVVGTTEVKEPPVTFRITLPPGYSTADPFAYDAEPFLYHGTTPAKGIDSGGLQMGIYTCYEKSDRIADCEGSLYVDPYYRLDSNNDATTWKIGVKAQLFRDDSHLVAEEYLATSGTVQIRRYAKATVDAAPEPVAKGKPITVTGTLKRADWVKHAYTGVADASVQLQFRPKGTTSYNTVKTVRSSSTGALRATVTATLDGDWRWSFGGWSTTGGAVSSADYVDVSGAGGIVREMHARPW</sequence>
<dbReference type="Proteomes" id="UP001164963">
    <property type="component" value="Chromosome"/>
</dbReference>
<feature type="signal peptide" evidence="1">
    <location>
        <begin position="1"/>
        <end position="28"/>
    </location>
</feature>
<evidence type="ECO:0000313" key="3">
    <source>
        <dbReference type="Proteomes" id="UP001164963"/>
    </source>
</evidence>
<keyword evidence="3" id="KW-1185">Reference proteome</keyword>
<dbReference type="EMBL" id="CP098740">
    <property type="protein sequence ID" value="UZK54845.1"/>
    <property type="molecule type" value="Genomic_DNA"/>
</dbReference>
<evidence type="ECO:0000256" key="1">
    <source>
        <dbReference type="SAM" id="SignalP"/>
    </source>
</evidence>
<proteinExistence type="predicted"/>
<evidence type="ECO:0000313" key="2">
    <source>
        <dbReference type="EMBL" id="UZK54845.1"/>
    </source>
</evidence>